<evidence type="ECO:0000259" key="2">
    <source>
        <dbReference type="Pfam" id="PF11707"/>
    </source>
</evidence>
<feature type="compositionally biased region" description="Basic and acidic residues" evidence="1">
    <location>
        <begin position="23"/>
        <end position="33"/>
    </location>
</feature>
<dbReference type="EMBL" id="KZ805515">
    <property type="protein sequence ID" value="PVH94925.1"/>
    <property type="molecule type" value="Genomic_DNA"/>
</dbReference>
<feature type="domain" description="URB1 central HEAT repeat" evidence="4">
    <location>
        <begin position="657"/>
        <end position="850"/>
    </location>
</feature>
<accession>A0A2V1DA54</accession>
<dbReference type="Pfam" id="PF16201">
    <property type="entry name" value="NopRA1"/>
    <property type="match status" value="1"/>
</dbReference>
<dbReference type="InterPro" id="IPR016024">
    <property type="entry name" value="ARM-type_fold"/>
</dbReference>
<feature type="domain" description="URB1 N-terminal" evidence="2">
    <location>
        <begin position="119"/>
        <end position="466"/>
    </location>
</feature>
<evidence type="ECO:0000256" key="1">
    <source>
        <dbReference type="SAM" id="MobiDB-lite"/>
    </source>
</evidence>
<dbReference type="OrthoDB" id="72892at2759"/>
<dbReference type="GO" id="GO:0000463">
    <property type="term" value="P:maturation of LSU-rRNA from tricistronic rRNA transcript (SSU-rRNA, 5.8S rRNA, LSU-rRNA)"/>
    <property type="evidence" value="ECO:0007669"/>
    <property type="project" value="TreeGrafter"/>
</dbReference>
<evidence type="ECO:0000259" key="3">
    <source>
        <dbReference type="Pfam" id="PF16201"/>
    </source>
</evidence>
<proteinExistence type="predicted"/>
<evidence type="ECO:0000313" key="5">
    <source>
        <dbReference type="EMBL" id="PVH94925.1"/>
    </source>
</evidence>
<dbReference type="InterPro" id="IPR059018">
    <property type="entry name" value="HEAT_URB1"/>
</dbReference>
<dbReference type="InterPro" id="IPR039844">
    <property type="entry name" value="URB1"/>
</dbReference>
<dbReference type="Proteomes" id="UP000244855">
    <property type="component" value="Unassembled WGS sequence"/>
</dbReference>
<evidence type="ECO:0000313" key="6">
    <source>
        <dbReference type="Proteomes" id="UP000244855"/>
    </source>
</evidence>
<dbReference type="AlphaFoldDB" id="A0A2V1DA54"/>
<dbReference type="SUPFAM" id="SSF48371">
    <property type="entry name" value="ARM repeat"/>
    <property type="match status" value="1"/>
</dbReference>
<dbReference type="InterPro" id="IPR021714">
    <property type="entry name" value="URB1_N"/>
</dbReference>
<name>A0A2V1DA54_9PLEO</name>
<evidence type="ECO:0008006" key="7">
    <source>
        <dbReference type="Google" id="ProtNLM"/>
    </source>
</evidence>
<feature type="domain" description="URB1 C-terminal" evidence="3">
    <location>
        <begin position="931"/>
        <end position="1128"/>
    </location>
</feature>
<dbReference type="GO" id="GO:0000466">
    <property type="term" value="P:maturation of 5.8S rRNA from tricistronic rRNA transcript (SSU-rRNA, 5.8S rRNA, LSU-rRNA)"/>
    <property type="evidence" value="ECO:0007669"/>
    <property type="project" value="TreeGrafter"/>
</dbReference>
<gene>
    <name evidence="5" type="ORF">DM02DRAFT_538453</name>
</gene>
<organism evidence="5 6">
    <name type="scientific">Periconia macrospinosa</name>
    <dbReference type="NCBI Taxonomy" id="97972"/>
    <lineage>
        <taxon>Eukaryota</taxon>
        <taxon>Fungi</taxon>
        <taxon>Dikarya</taxon>
        <taxon>Ascomycota</taxon>
        <taxon>Pezizomycotina</taxon>
        <taxon>Dothideomycetes</taxon>
        <taxon>Pleosporomycetidae</taxon>
        <taxon>Pleosporales</taxon>
        <taxon>Massarineae</taxon>
        <taxon>Periconiaceae</taxon>
        <taxon>Periconia</taxon>
    </lineage>
</organism>
<dbReference type="Pfam" id="PF26140">
    <property type="entry name" value="HEAT_URB1"/>
    <property type="match status" value="1"/>
</dbReference>
<sequence length="1179" mass="133447">MGKRTVFEANSKAAHTGRNPKRLRTENSHDRESPATGAGTSALAENEVTSARQLQKELVFDQGAASTFRGGLGLIKRFLDSILYSSDQDSLPRKRAILREYLDSQKVQGKTEKDTTLLAQFTQAWDYAAETNFEALLAQVTAVFALLFKVFVTHADFLPYGSLLCKTILQPSVARRLVRSLSAPTQKENVILPALRLLIEITKFNEGAYARTVYARKDFTLEPKILARNIATWKSSSAQTALDLQRKPSVRTASVRYLLAQLKYQDERAKTEIISNKDIMRAVLDHLTTDPPFLIAEIFDVLTNHIFLDKTIPRHVKSRILNGRALNHIAALYRYEAPQELTGEEQKTPDVIAHEFLRLVCTSPAYGVMLPTQGFYSHTNEDDEGDVQMEDLVDYDISLDTMDQRPGPVRNLILADFLQSLRPYANTQHQDLVVEIFKACPELVANYFHQKQDFNFEPKLTSTWIGFSAFLYQTIEIAIPKYFGASKGYREQPPSVSSLLRNIMPQPLTQQVLIKCLNSSSDLISFFAVRILVVAFQKLQAALREIEAARISRNSNSWAFTAKRLVSDFSRRCPPMKTVIVAFRQPTFQTGVRREAITRLLKLYYEVTPQVALEEKFDVSVPLCNALTQAEKPTESPQDKAFSVMELEHWVTMARYSPSMRWWQKTKPLRYSPFVTLLKLVASSAESELYHGIKALLVALVNDYELLQMQTSPDALDALIASLDPSCGSSSLTVLEFLDNCVTRFTKGSIKYFDDFDVVWAKIPRSASDAEPSNPLLVPFSPLLMTLVEQWPFKGGKPEKGNPAEPLAQWLSRYLYLLKLIGENEAALELVRDSLVESADAAYKDVLKDSFLWKMGKEKAKEALKLATGADFSGSERSTTSPVPVQQGDESSNAPTVDLELPPQEDEKHIGLNRWRKKDIDEAMEDGDIRELILCLCSKHVEIRLQAATNIRQLMASIDVRYFHPLEDPNLQMLYVILGSTLESNAKYVDVPFPYVGGVFAARCVSIIAEPAHILYPKICTFLCKRPEWSVSNLPRRFSKDILLSPPTEDGAYHKEVDWYMDYLMDCLRTPADMEIFRTNNIFERLLSYYVSKSCAIQAKEKIVRLLLRAVAVGGATTLITRCGVVQWVRIMLDQRDYRGVSLKVLVKRLWENCDKEKVEEWSSGSMERLVREVADTKV</sequence>
<protein>
    <recommendedName>
        <fullName evidence="7">Ribosome biogenesis protein Urb1</fullName>
    </recommendedName>
</protein>
<dbReference type="PANTHER" id="PTHR13500">
    <property type="entry name" value="NUCLEOLAR PRERIBOSOMAL-ASSOCIATED PROTEIN 1"/>
    <property type="match status" value="1"/>
</dbReference>
<reference evidence="5 6" key="1">
    <citation type="journal article" date="2018" name="Sci. Rep.">
        <title>Comparative genomics provides insights into the lifestyle and reveals functional heterogeneity of dark septate endophytic fungi.</title>
        <authorList>
            <person name="Knapp D.G."/>
            <person name="Nemeth J.B."/>
            <person name="Barry K."/>
            <person name="Hainaut M."/>
            <person name="Henrissat B."/>
            <person name="Johnson J."/>
            <person name="Kuo A."/>
            <person name="Lim J.H.P."/>
            <person name="Lipzen A."/>
            <person name="Nolan M."/>
            <person name="Ohm R.A."/>
            <person name="Tamas L."/>
            <person name="Grigoriev I.V."/>
            <person name="Spatafora J.W."/>
            <person name="Nagy L.G."/>
            <person name="Kovacs G.M."/>
        </authorList>
    </citation>
    <scope>NUCLEOTIDE SEQUENCE [LARGE SCALE GENOMIC DNA]</scope>
    <source>
        <strain evidence="5 6">DSE2036</strain>
    </source>
</reference>
<dbReference type="GO" id="GO:0005730">
    <property type="term" value="C:nucleolus"/>
    <property type="evidence" value="ECO:0007669"/>
    <property type="project" value="TreeGrafter"/>
</dbReference>
<keyword evidence="6" id="KW-1185">Reference proteome</keyword>
<feature type="region of interest" description="Disordered" evidence="1">
    <location>
        <begin position="1"/>
        <end position="43"/>
    </location>
</feature>
<feature type="compositionally biased region" description="Polar residues" evidence="1">
    <location>
        <begin position="875"/>
        <end position="895"/>
    </location>
</feature>
<dbReference type="STRING" id="97972.A0A2V1DA54"/>
<feature type="region of interest" description="Disordered" evidence="1">
    <location>
        <begin position="871"/>
        <end position="901"/>
    </location>
</feature>
<dbReference type="InterPro" id="IPR032436">
    <property type="entry name" value="URB1_C"/>
</dbReference>
<evidence type="ECO:0000259" key="4">
    <source>
        <dbReference type="Pfam" id="PF26140"/>
    </source>
</evidence>
<dbReference type="Pfam" id="PF11707">
    <property type="entry name" value="Npa1"/>
    <property type="match status" value="1"/>
</dbReference>
<dbReference type="PANTHER" id="PTHR13500:SF0">
    <property type="entry name" value="NUCLEOLAR PRE-RIBOSOMAL-ASSOCIATED PROTEIN 1"/>
    <property type="match status" value="1"/>
</dbReference>